<feature type="signal peptide" evidence="1">
    <location>
        <begin position="1"/>
        <end position="24"/>
    </location>
</feature>
<protein>
    <recommendedName>
        <fullName evidence="4">PEP-CTERM sorting domain-containing protein</fullName>
    </recommendedName>
</protein>
<proteinExistence type="predicted"/>
<accession>A0A0G0SY32</accession>
<evidence type="ECO:0000313" key="3">
    <source>
        <dbReference type="Proteomes" id="UP000034793"/>
    </source>
</evidence>
<sequence>MKKILKSVIVSTFALLLATGSALAVANFFNGFEVDTDGWFTDGTNIVRVASGSNGVTSADGDFHAEVDAGAFTRWGGYESAFPTNGYVTQVDIYLDMSENTVLATDKRFDFSSAINDPAGSHRRDFIFSVGTDPLVTGQFAMSASNNAPGWPSNPGRDPFFVDTSGWYTFRHTFQDDGSGVLEVVMDVLDGTETVLHTWTLSDPTDVIGTTVGGNRYGWFVTSDFGFLAIDNSEKYEVVLNPVTKDDCKDGGWEAYGFSNQGLCIQYVNTGKDSR</sequence>
<evidence type="ECO:0000256" key="1">
    <source>
        <dbReference type="SAM" id="SignalP"/>
    </source>
</evidence>
<dbReference type="EMBL" id="LBXL01000005">
    <property type="protein sequence ID" value="KKR30522.1"/>
    <property type="molecule type" value="Genomic_DNA"/>
</dbReference>
<comment type="caution">
    <text evidence="2">The sequence shown here is derived from an EMBL/GenBank/DDBJ whole genome shotgun (WGS) entry which is preliminary data.</text>
</comment>
<reference evidence="2 3" key="1">
    <citation type="journal article" date="2015" name="Nature">
        <title>rRNA introns, odd ribosomes, and small enigmatic genomes across a large radiation of phyla.</title>
        <authorList>
            <person name="Brown C.T."/>
            <person name="Hug L.A."/>
            <person name="Thomas B.C."/>
            <person name="Sharon I."/>
            <person name="Castelle C.J."/>
            <person name="Singh A."/>
            <person name="Wilkins M.J."/>
            <person name="Williams K.H."/>
            <person name="Banfield J.F."/>
        </authorList>
    </citation>
    <scope>NUCLEOTIDE SEQUENCE [LARGE SCALE GENOMIC DNA]</scope>
</reference>
<dbReference type="AlphaFoldDB" id="A0A0G0SY32"/>
<organism evidence="2 3">
    <name type="scientific">Candidatus Woesebacteria bacterium GW2011_GWA1_39_8</name>
    <dbReference type="NCBI Taxonomy" id="1618552"/>
    <lineage>
        <taxon>Bacteria</taxon>
        <taxon>Candidatus Woeseibacteriota</taxon>
    </lineage>
</organism>
<gene>
    <name evidence="2" type="ORF">UT61_C0005G0003</name>
</gene>
<evidence type="ECO:0000313" key="2">
    <source>
        <dbReference type="EMBL" id="KKR30522.1"/>
    </source>
</evidence>
<keyword evidence="1" id="KW-0732">Signal</keyword>
<evidence type="ECO:0008006" key="4">
    <source>
        <dbReference type="Google" id="ProtNLM"/>
    </source>
</evidence>
<feature type="chain" id="PRO_5002534393" description="PEP-CTERM sorting domain-containing protein" evidence="1">
    <location>
        <begin position="25"/>
        <end position="275"/>
    </location>
</feature>
<name>A0A0G0SY32_9BACT</name>
<dbReference type="Proteomes" id="UP000034793">
    <property type="component" value="Unassembled WGS sequence"/>
</dbReference>